<organism evidence="2 3">
    <name type="scientific">Mycena belliarum</name>
    <dbReference type="NCBI Taxonomy" id="1033014"/>
    <lineage>
        <taxon>Eukaryota</taxon>
        <taxon>Fungi</taxon>
        <taxon>Dikarya</taxon>
        <taxon>Basidiomycota</taxon>
        <taxon>Agaricomycotina</taxon>
        <taxon>Agaricomycetes</taxon>
        <taxon>Agaricomycetidae</taxon>
        <taxon>Agaricales</taxon>
        <taxon>Marasmiineae</taxon>
        <taxon>Mycenaceae</taxon>
        <taxon>Mycena</taxon>
    </lineage>
</organism>
<dbReference type="EMBL" id="JARJCN010000057">
    <property type="protein sequence ID" value="KAJ7080022.1"/>
    <property type="molecule type" value="Genomic_DNA"/>
</dbReference>
<comment type="caution">
    <text evidence="2">The sequence shown here is derived from an EMBL/GenBank/DDBJ whole genome shotgun (WGS) entry which is preliminary data.</text>
</comment>
<sequence length="200" mass="22019">MQNLCPAFEDSRPLNWPKFAYGAQGLAPITANSSLSVLMRSAARWQQISAEAIPNILHRNQFIVTNHISACGHRGSSPLTSACSACDLRICRRLFATFSSPPHASTAPAVDLHARRLDLGIIGTPSDTPVRRSEDLDHHNGLAQRQLKDSLSSLGTTQCYCFNSCMLAVFGRSLLLKSGAFKSEIIKSPWLYLLRFLCFN</sequence>
<dbReference type="EMBL" id="JARJCN010000057">
    <property type="protein sequence ID" value="KAJ7080027.1"/>
    <property type="molecule type" value="Genomic_DNA"/>
</dbReference>
<dbReference type="AlphaFoldDB" id="A0AAD6TUG4"/>
<name>A0AAD6TUG4_9AGAR</name>
<reference evidence="2" key="1">
    <citation type="submission" date="2023-03" db="EMBL/GenBank/DDBJ databases">
        <title>Massive genome expansion in bonnet fungi (Mycena s.s.) driven by repeated elements and novel gene families across ecological guilds.</title>
        <authorList>
            <consortium name="Lawrence Berkeley National Laboratory"/>
            <person name="Harder C.B."/>
            <person name="Miyauchi S."/>
            <person name="Viragh M."/>
            <person name="Kuo A."/>
            <person name="Thoen E."/>
            <person name="Andreopoulos B."/>
            <person name="Lu D."/>
            <person name="Skrede I."/>
            <person name="Drula E."/>
            <person name="Henrissat B."/>
            <person name="Morin E."/>
            <person name="Kohler A."/>
            <person name="Barry K."/>
            <person name="LaButti K."/>
            <person name="Morin E."/>
            <person name="Salamov A."/>
            <person name="Lipzen A."/>
            <person name="Mereny Z."/>
            <person name="Hegedus B."/>
            <person name="Baldrian P."/>
            <person name="Stursova M."/>
            <person name="Weitz H."/>
            <person name="Taylor A."/>
            <person name="Grigoriev I.V."/>
            <person name="Nagy L.G."/>
            <person name="Martin F."/>
            <person name="Kauserud H."/>
        </authorList>
    </citation>
    <scope>NUCLEOTIDE SEQUENCE</scope>
    <source>
        <strain evidence="2">CBHHK173m</strain>
    </source>
</reference>
<keyword evidence="3" id="KW-1185">Reference proteome</keyword>
<accession>A0AAD6TUG4</accession>
<gene>
    <name evidence="2" type="ORF">B0H15DRAFT_804270</name>
    <name evidence="1" type="ORF">B0H15DRAFT_997784</name>
</gene>
<evidence type="ECO:0000313" key="1">
    <source>
        <dbReference type="EMBL" id="KAJ7080022.1"/>
    </source>
</evidence>
<evidence type="ECO:0000313" key="3">
    <source>
        <dbReference type="Proteomes" id="UP001222325"/>
    </source>
</evidence>
<evidence type="ECO:0000313" key="2">
    <source>
        <dbReference type="EMBL" id="KAJ7080027.1"/>
    </source>
</evidence>
<dbReference type="Proteomes" id="UP001222325">
    <property type="component" value="Unassembled WGS sequence"/>
</dbReference>
<proteinExistence type="predicted"/>
<protein>
    <submittedName>
        <fullName evidence="2">Uncharacterized protein</fullName>
    </submittedName>
</protein>